<sequence>MSDSGLVATSATSTSQISWSTFIGVFELPTVIGLQQSKQTAVIIGAGDFNANELQTLRTMLKKYFPKAKLG</sequence>
<evidence type="ECO:0000313" key="3">
    <source>
        <dbReference type="Proteomes" id="UP000051790"/>
    </source>
</evidence>
<dbReference type="InterPro" id="IPR025588">
    <property type="entry name" value="YcxB-like_C"/>
</dbReference>
<evidence type="ECO:0000313" key="2">
    <source>
        <dbReference type="EMBL" id="KRL50813.1"/>
    </source>
</evidence>
<dbReference type="PATRIC" id="fig|1423769.4.peg.3295"/>
<dbReference type="AlphaFoldDB" id="A0A0R1R0J2"/>
<proteinExistence type="predicted"/>
<dbReference type="Proteomes" id="UP000051790">
    <property type="component" value="Unassembled WGS sequence"/>
</dbReference>
<protein>
    <recommendedName>
        <fullName evidence="1">YcxB-like C-terminal domain-containing protein</fullName>
    </recommendedName>
</protein>
<comment type="caution">
    <text evidence="2">The sequence shown here is derived from an EMBL/GenBank/DDBJ whole genome shotgun (WGS) entry which is preliminary data.</text>
</comment>
<dbReference type="EMBL" id="AZEU01000064">
    <property type="protein sequence ID" value="KRL50813.1"/>
    <property type="molecule type" value="Genomic_DNA"/>
</dbReference>
<feature type="domain" description="YcxB-like C-terminal" evidence="1">
    <location>
        <begin position="2"/>
        <end position="61"/>
    </location>
</feature>
<name>A0A0R1R0J2_9LACO</name>
<gene>
    <name evidence="2" type="ORF">FD01_GL003054</name>
</gene>
<organism evidence="2 3">
    <name type="scientific">Lacticaseibacillus manihotivorans DSM 13343 = JCM 12514</name>
    <dbReference type="NCBI Taxonomy" id="1423769"/>
    <lineage>
        <taxon>Bacteria</taxon>
        <taxon>Bacillati</taxon>
        <taxon>Bacillota</taxon>
        <taxon>Bacilli</taxon>
        <taxon>Lactobacillales</taxon>
        <taxon>Lactobacillaceae</taxon>
        <taxon>Lacticaseibacillus</taxon>
    </lineage>
</organism>
<dbReference type="RefSeq" id="WP_054718624.1">
    <property type="nucleotide sequence ID" value="NZ_AZEU01000064.1"/>
</dbReference>
<keyword evidence="3" id="KW-1185">Reference proteome</keyword>
<reference evidence="2 3" key="1">
    <citation type="journal article" date="2015" name="Genome Announc.">
        <title>Expanding the biotechnology potential of lactobacilli through comparative genomics of 213 strains and associated genera.</title>
        <authorList>
            <person name="Sun Z."/>
            <person name="Harris H.M."/>
            <person name="McCann A."/>
            <person name="Guo C."/>
            <person name="Argimon S."/>
            <person name="Zhang W."/>
            <person name="Yang X."/>
            <person name="Jeffery I.B."/>
            <person name="Cooney J.C."/>
            <person name="Kagawa T.F."/>
            <person name="Liu W."/>
            <person name="Song Y."/>
            <person name="Salvetti E."/>
            <person name="Wrobel A."/>
            <person name="Rasinkangas P."/>
            <person name="Parkhill J."/>
            <person name="Rea M.C."/>
            <person name="O'Sullivan O."/>
            <person name="Ritari J."/>
            <person name="Douillard F.P."/>
            <person name="Paul Ross R."/>
            <person name="Yang R."/>
            <person name="Briner A.E."/>
            <person name="Felis G.E."/>
            <person name="de Vos W.M."/>
            <person name="Barrangou R."/>
            <person name="Klaenhammer T.R."/>
            <person name="Caufield P.W."/>
            <person name="Cui Y."/>
            <person name="Zhang H."/>
            <person name="O'Toole P.W."/>
        </authorList>
    </citation>
    <scope>NUCLEOTIDE SEQUENCE [LARGE SCALE GENOMIC DNA]</scope>
    <source>
        <strain evidence="2 3">DSM 13343</strain>
    </source>
</reference>
<dbReference type="Pfam" id="PF14317">
    <property type="entry name" value="YcxB"/>
    <property type="match status" value="1"/>
</dbReference>
<accession>A0A0R1R0J2</accession>
<evidence type="ECO:0000259" key="1">
    <source>
        <dbReference type="Pfam" id="PF14317"/>
    </source>
</evidence>